<dbReference type="Proteomes" id="UP001275057">
    <property type="component" value="Unassembled WGS sequence"/>
</dbReference>
<evidence type="ECO:0000313" key="3">
    <source>
        <dbReference type="Proteomes" id="UP001275057"/>
    </source>
</evidence>
<organism evidence="2 3">
    <name type="scientific">Serratia marcescens</name>
    <dbReference type="NCBI Taxonomy" id="615"/>
    <lineage>
        <taxon>Bacteria</taxon>
        <taxon>Pseudomonadati</taxon>
        <taxon>Pseudomonadota</taxon>
        <taxon>Gammaproteobacteria</taxon>
        <taxon>Enterobacterales</taxon>
        <taxon>Yersiniaceae</taxon>
        <taxon>Serratia</taxon>
    </lineage>
</organism>
<sequence>MTVSTEISREEYTGNGVTTDFDYRFRVFSADELVVSVADTTENISTLVLNTDYTVTGAGSRTGGKVKLVNPLANAWRISIERDLPVTQETDVRNQGNFFPEVHEDAWDKLTMLIQQAIGNLGLALRKPNWLAKYYDAKGNRISNLADPIADKDAVNRRSMYSYVEKMIAGVVGGFGWFRQFGAGAIDRTFQDKMRERLSVLDFGADPTGVVDSTQAFRNAIAAAIANGYKSVYAPAGNYLVTDSLNLGGVGYVAPTGTAKGVALVGENWVSTVINFRPNNNDSACIEILGGSGAHSPCYLDEIHITTAADSLYTGVGYRLAGACHVLNGRFMVSKFAVNVHLLNNRQPGVFTEFNKFNKAVIHRGMIGVLQEVNGGDESFHGNDFVGCKIQVKDSRNIADGNITPGIGIELRGVTKPAYWYDAFIAIHMFGGPDAVGIQLTKANTDAIVGNIVAEGDLIFKSTDSTSVFEVKGGLYSIGKVIFDVVSESTIKAAAFIFENRMSNTANFSSPRISSLSPRQLPLYLADRTDNGGFPVIFRATASNVDGLCYAVAGTPGSNHLFGYIPAGGNLHSFVPGYSIGYDGSSIASYSNTFYLSNATVGIQIAPSFFGPRTDNQIDCGAAAYRPKQYWGVNSSISTSDARHKTEPRGVSDAEADAFYEIGQLPWVWQWLEKYNSEGDNSRVHAGPTVQAAISVMEKHGLDWNAYSAFCYDEWGYVDEIVDTATGNVIPAVEAGDRYSFRKEELLMWIARSVIIKQNEIEDRLLKIETLNKQ</sequence>
<dbReference type="Pfam" id="PF13884">
    <property type="entry name" value="Peptidase_S74"/>
    <property type="match status" value="1"/>
</dbReference>
<dbReference type="SUPFAM" id="SSF51126">
    <property type="entry name" value="Pectin lyase-like"/>
    <property type="match status" value="1"/>
</dbReference>
<name>A0ABD5IEN2_SERMA</name>
<dbReference type="Gene3D" id="2.160.20.10">
    <property type="entry name" value="Single-stranded right-handed beta-helix, Pectin lyase-like"/>
    <property type="match status" value="1"/>
</dbReference>
<accession>A0ABD5IEN2</accession>
<keyword evidence="2" id="KW-0378">Hydrolase</keyword>
<dbReference type="InterPro" id="IPR036388">
    <property type="entry name" value="WH-like_DNA-bd_sf"/>
</dbReference>
<dbReference type="Pfam" id="PF12708">
    <property type="entry name" value="Pect-lyase_RHGA_epim"/>
    <property type="match status" value="1"/>
</dbReference>
<dbReference type="InterPro" id="IPR011050">
    <property type="entry name" value="Pectin_lyase_fold/virulence"/>
</dbReference>
<dbReference type="EMBL" id="JAXABG010000004">
    <property type="protein sequence ID" value="MDX7082495.1"/>
    <property type="molecule type" value="Genomic_DNA"/>
</dbReference>
<dbReference type="PROSITE" id="PS51688">
    <property type="entry name" value="ICA"/>
    <property type="match status" value="1"/>
</dbReference>
<evidence type="ECO:0000259" key="1">
    <source>
        <dbReference type="PROSITE" id="PS51688"/>
    </source>
</evidence>
<protein>
    <submittedName>
        <fullName evidence="2">Glycosyl hydrolase family 28-related protein</fullName>
    </submittedName>
</protein>
<dbReference type="InterPro" id="IPR012334">
    <property type="entry name" value="Pectin_lyas_fold"/>
</dbReference>
<evidence type="ECO:0000313" key="2">
    <source>
        <dbReference type="EMBL" id="MDX7082495.1"/>
    </source>
</evidence>
<dbReference type="InterPro" id="IPR024535">
    <property type="entry name" value="RHGA/B-epi-like_pectate_lyase"/>
</dbReference>
<dbReference type="InterPro" id="IPR030392">
    <property type="entry name" value="S74_ICA"/>
</dbReference>
<comment type="caution">
    <text evidence="2">The sequence shown here is derived from an EMBL/GenBank/DDBJ whole genome shotgun (WGS) entry which is preliminary data.</text>
</comment>
<dbReference type="GO" id="GO:0016787">
    <property type="term" value="F:hydrolase activity"/>
    <property type="evidence" value="ECO:0007669"/>
    <property type="project" value="UniProtKB-KW"/>
</dbReference>
<dbReference type="RefSeq" id="WP_319857062.1">
    <property type="nucleotide sequence ID" value="NZ_JAXABG010000004.1"/>
</dbReference>
<dbReference type="AlphaFoldDB" id="A0ABD5IEN2"/>
<dbReference type="Gene3D" id="1.10.10.10">
    <property type="entry name" value="Winged helix-like DNA-binding domain superfamily/Winged helix DNA-binding domain"/>
    <property type="match status" value="1"/>
</dbReference>
<proteinExistence type="predicted"/>
<dbReference type="CDD" id="cd10144">
    <property type="entry name" value="Peptidase_S74_CIMCD"/>
    <property type="match status" value="1"/>
</dbReference>
<reference evidence="2 3" key="1">
    <citation type="submission" date="2023-11" db="EMBL/GenBank/DDBJ databases">
        <title>Detection of rare carbapenemases in Enterobacterales - comparison of two colorimetric and two CIM-based carbapenemase assays.</title>
        <authorList>
            <person name="Schaffarczyk L."/>
            <person name="Noster J."/>
            <person name="Stelzer Y."/>
            <person name="Sattler J."/>
            <person name="Gatermann S."/>
            <person name="Hamprecht A."/>
        </authorList>
    </citation>
    <scope>NUCLEOTIDE SEQUENCE [LARGE SCALE GENOMIC DNA]</scope>
    <source>
        <strain evidence="2 3">CIM-Carb-136</strain>
    </source>
</reference>
<gene>
    <name evidence="2" type="ORF">SJ435_08850</name>
</gene>
<feature type="domain" description="Peptidase S74" evidence="1">
    <location>
        <begin position="640"/>
        <end position="768"/>
    </location>
</feature>